<geneLocation type="plasmid" evidence="2 3">
    <name>pMJ100</name>
</geneLocation>
<evidence type="ECO:0000313" key="2">
    <source>
        <dbReference type="EMBL" id="ACH64757.1"/>
    </source>
</evidence>
<sequence length="743" mass="83201">MTVTINANGLSIIHKGSGGEANATLPDVCATTIGKSTVNIAYGNNAKSSDLVNGTTTITADGGHPIAIKGSKFSKSTGDEGGDKKGVSSGTIQGEAEFISGSPTVLFEGKGVCRLSDQMTMNSGNTMCLGGAQNPSIPNNEVEKLLHDLTIKCRHPDGILLKNATFIIFDESGAEIQSGQIDESGQGKAIDLSSGLIRIKITESANPFEIDEPLRQNNPYYKTDSDNGYFFELVTKGKCGFWQKKGINISASTWGDMPLMLTSSMDFNDLVLQEVQWHYSHYQSQSAMKELANDLITAIDVCSILDTKQCIARILPSIIEEGDILAALLCLKESETANNVFAFMRQRGKGNPQNYLKEYNWTELKKRLNTDIDALLQKIKNRISWLQEQAERCNYAHLASEVFTVYLDKISVYLKKSPDYVSSLVDEMKTTVSTLIEDNEVHVIKSPNARHASEGGSVELVVNTISRVDVVELGWKLVQGDFPLLVFETKNKMDDFDAPDMTYGDETKEKIESYGFMKPFKQSEYYSHREGYTRYSEDQFALPASEHFKRMRSLANDILFGRGFSTKGKTSHIFSEMVNRFERNEGEHYSHPLLTDALKYHETTAKFHTALMSCLGENINNGTLPIDIESVTSQYMSTDDKGANLPTFDSFKNFTDGTVLSVHGIWSMKVYIESLEFKGTQVRGVLRYEVQDHFGLDVKDINHKISEPQRWYEKLEGFRSWYLLQHFEGYGYKPFITKMDFKL</sequence>
<name>B5EVY9_ALIFM</name>
<dbReference type="Pfam" id="PF11692">
    <property type="entry name" value="DUF3289"/>
    <property type="match status" value="1"/>
</dbReference>
<reference evidence="2 3" key="2">
    <citation type="journal article" date="2009" name="Nature">
        <title>A single regulatory gene is sufficient to alter bacterial host range.</title>
        <authorList>
            <person name="Mandel M.J."/>
            <person name="Wollenberg M.S."/>
            <person name="Stabb E.V."/>
            <person name="Visick K.L."/>
            <person name="Ruby E.G."/>
        </authorList>
    </citation>
    <scope>NUCLEOTIDE SEQUENCE [LARGE SCALE GENOMIC DNA]</scope>
    <source>
        <strain evidence="2 3">MJ11</strain>
        <plasmid evidence="3">Plasmid pMJ100</plasmid>
    </source>
</reference>
<protein>
    <submittedName>
        <fullName evidence="2">Uncharacterized protein</fullName>
    </submittedName>
</protein>
<evidence type="ECO:0000313" key="3">
    <source>
        <dbReference type="Proteomes" id="UP000001857"/>
    </source>
</evidence>
<dbReference type="Pfam" id="PF13665">
    <property type="entry name" value="Tox-PAAR-like"/>
    <property type="match status" value="1"/>
</dbReference>
<keyword evidence="2" id="KW-0614">Plasmid</keyword>
<evidence type="ECO:0000256" key="1">
    <source>
        <dbReference type="SAM" id="MobiDB-lite"/>
    </source>
</evidence>
<dbReference type="CDD" id="cd14740">
    <property type="entry name" value="PAAR_4"/>
    <property type="match status" value="1"/>
</dbReference>
<dbReference type="RefSeq" id="WP_012534540.1">
    <property type="nucleotide sequence ID" value="NC_011185.1"/>
</dbReference>
<accession>B5EVY9</accession>
<feature type="region of interest" description="Disordered" evidence="1">
    <location>
        <begin position="69"/>
        <end position="90"/>
    </location>
</feature>
<dbReference type="AlphaFoldDB" id="B5EVY9"/>
<dbReference type="KEGG" id="vfm:VFMJ11_B0046"/>
<dbReference type="Proteomes" id="UP000001857">
    <property type="component" value="Plasmid pMJ100"/>
</dbReference>
<dbReference type="HOGENOM" id="CLU_373813_0_0_6"/>
<gene>
    <name evidence="2" type="ordered locus">VFMJ11_B0046</name>
</gene>
<dbReference type="EMBL" id="CP001134">
    <property type="protein sequence ID" value="ACH64757.1"/>
    <property type="molecule type" value="Genomic_DNA"/>
</dbReference>
<dbReference type="InterPro" id="IPR017483">
    <property type="entry name" value="CHP03034"/>
</dbReference>
<organism evidence="2 3">
    <name type="scientific">Aliivibrio fischeri (strain MJ11)</name>
    <name type="common">Vibrio fischeri</name>
    <dbReference type="NCBI Taxonomy" id="388396"/>
    <lineage>
        <taxon>Bacteria</taxon>
        <taxon>Pseudomonadati</taxon>
        <taxon>Pseudomonadota</taxon>
        <taxon>Gammaproteobacteria</taxon>
        <taxon>Vibrionales</taxon>
        <taxon>Vibrionaceae</taxon>
        <taxon>Aliivibrio</taxon>
    </lineage>
</organism>
<proteinExistence type="predicted"/>
<feature type="compositionally biased region" description="Basic and acidic residues" evidence="1">
    <location>
        <begin position="77"/>
        <end position="86"/>
    </location>
</feature>
<reference evidence="3" key="1">
    <citation type="submission" date="2008-08" db="EMBL/GenBank/DDBJ databases">
        <title>Complete sequence of Vibrio fischeri strain MJ11.</title>
        <authorList>
            <person name="Mandel M.J."/>
            <person name="Stabb E.V."/>
            <person name="Ruby E.G."/>
            <person name="Ferriera S."/>
            <person name="Johnson J."/>
            <person name="Kravitz S."/>
            <person name="Beeson K."/>
            <person name="Sutton G."/>
            <person name="Rogers Y.-H."/>
            <person name="Friedman R."/>
            <person name="Frazier M."/>
            <person name="Venter J.C."/>
        </authorList>
    </citation>
    <scope>NUCLEOTIDE SEQUENCE [LARGE SCALE GENOMIC DNA]</scope>
    <source>
        <strain evidence="3">MJ11</strain>
        <plasmid evidence="3">Plasmid pMJ100</plasmid>
    </source>
</reference>